<dbReference type="InterPro" id="IPR038704">
    <property type="entry name" value="YEAST_sf"/>
</dbReference>
<comment type="caution">
    <text evidence="5">The sequence shown here is derived from an EMBL/GenBank/DDBJ whole genome shotgun (WGS) entry which is preliminary data.</text>
</comment>
<dbReference type="PROSITE" id="PS51037">
    <property type="entry name" value="YEATS"/>
    <property type="match status" value="1"/>
</dbReference>
<dbReference type="InterPro" id="IPR055127">
    <property type="entry name" value="YEATS2_3HBD"/>
</dbReference>
<feature type="compositionally biased region" description="Low complexity" evidence="3">
    <location>
        <begin position="338"/>
        <end position="349"/>
    </location>
</feature>
<gene>
    <name evidence="5" type="ORF">LshimejAT787_0801750</name>
</gene>
<dbReference type="Pfam" id="PF22951">
    <property type="entry name" value="3HBD"/>
    <property type="match status" value="1"/>
</dbReference>
<name>A0A9P3PRP3_LYOSH</name>
<dbReference type="AlphaFoldDB" id="A0A9P3PRP3"/>
<proteinExistence type="predicted"/>
<comment type="subcellular location">
    <subcellularLocation>
        <location evidence="2">Nucleus</location>
    </subcellularLocation>
</comment>
<feature type="region of interest" description="Disordered" evidence="3">
    <location>
        <begin position="922"/>
        <end position="944"/>
    </location>
</feature>
<organism evidence="5 6">
    <name type="scientific">Lyophyllum shimeji</name>
    <name type="common">Hon-shimeji</name>
    <name type="synonym">Tricholoma shimeji</name>
    <dbReference type="NCBI Taxonomy" id="47721"/>
    <lineage>
        <taxon>Eukaryota</taxon>
        <taxon>Fungi</taxon>
        <taxon>Dikarya</taxon>
        <taxon>Basidiomycota</taxon>
        <taxon>Agaricomycotina</taxon>
        <taxon>Agaricomycetes</taxon>
        <taxon>Agaricomycetidae</taxon>
        <taxon>Agaricales</taxon>
        <taxon>Tricholomatineae</taxon>
        <taxon>Lyophyllaceae</taxon>
        <taxon>Lyophyllum</taxon>
    </lineage>
</organism>
<evidence type="ECO:0000259" key="4">
    <source>
        <dbReference type="PROSITE" id="PS51037"/>
    </source>
</evidence>
<accession>A0A9P3PRP3</accession>
<feature type="domain" description="YEATS" evidence="4">
    <location>
        <begin position="376"/>
        <end position="522"/>
    </location>
</feature>
<feature type="compositionally biased region" description="Basic residues" evidence="3">
    <location>
        <begin position="300"/>
        <end position="315"/>
    </location>
</feature>
<evidence type="ECO:0000313" key="6">
    <source>
        <dbReference type="Proteomes" id="UP001063166"/>
    </source>
</evidence>
<dbReference type="EMBL" id="BRPK01000008">
    <property type="protein sequence ID" value="GLB40304.1"/>
    <property type="molecule type" value="Genomic_DNA"/>
</dbReference>
<sequence length="944" mass="103257">MTPHKKRKLDFEGSAVECFGETIAELDHEICLRRRLVETIESRITWALLLQEELRRGSSGATTPFKDSALEAISAIETPLGVLFTRDVGGVLGSNYVQPSRPPRPPPKQKVSRNSNANFLYIRSSELEPPYDENHVRTYLLKCPTCLRKTFTSLQGLLNHARISHGLEWNTHDECVRACAVVDPEIDLEMGIEVGLGPNGILPGLRSLFRMAVTAQHSMDPKTEADVESVNGKAEDPPASSHLVRTLGLHEDTPALAPFLGKQAVRRGIKVWGNGDELVDIDGFSDDELQIDGELSRPKTSPRKSRRTWRMHFTHRSNSDPEIASKTQEVGPVASTEPSFSESSNDPSPSVAPVGSEVAQARSTTPIAELGNLVTSGSRFHFAARVIVMDRSFWIPPEQRPASNKGHTHKWMISIDSPSYSYHITTILKRLTVSSISAPGSSSLTTTGPPFVVVGTTGVPFLAKVELCFSGAPGLDGNVTDQVISLEHWVELDLLKSATPVVGDEQVVDIELDKGTVLLPLQKGYTPIGAKILWSQTAESVPAKGKLDDAEATQAFGEILESIAERFPMTLRDAKGGRQKQPQVPYPLVPTSQFKSLIPGRRKAIEWGRVRAIRDAYTQLCREPRFAAQDLVPLTTADVYTWLLEHGHLIRSSDPSGAKREENDQLAKDNNVETWCPTCGQGFEAHVVASAIKTELTYYPSTTFKTETGVTSANGQPRSEASHAFPVPCNTAPRNSIMPMINVYTRMQPCPDPTNRQSDTLRGIRIRNSQGANLVAMSDPNLTWAVRKVIRSLQLPTFASPVRNGQALFPLDEPGTNKSQVEGHLAPYALLATAVQRLIRTLVEGGLDVARRERVALTGQMIKPRRRDGKEQRTPSSVLTPAHILNGVISGARSSSSGSNVLDVAVFECLARLGVLATWKEPSTAGGAQRQPRVSVVSVKEEQL</sequence>
<evidence type="ECO:0000256" key="3">
    <source>
        <dbReference type="SAM" id="MobiDB-lite"/>
    </source>
</evidence>
<keyword evidence="6" id="KW-1185">Reference proteome</keyword>
<dbReference type="Gene3D" id="2.60.40.1970">
    <property type="entry name" value="YEATS domain"/>
    <property type="match status" value="1"/>
</dbReference>
<feature type="region of interest" description="Disordered" evidence="3">
    <location>
        <begin position="292"/>
        <end position="360"/>
    </location>
</feature>
<evidence type="ECO:0000313" key="5">
    <source>
        <dbReference type="EMBL" id="GLB40304.1"/>
    </source>
</evidence>
<protein>
    <recommendedName>
        <fullName evidence="4">YEATS domain-containing protein</fullName>
    </recommendedName>
</protein>
<reference evidence="5" key="1">
    <citation type="submission" date="2022-07" db="EMBL/GenBank/DDBJ databases">
        <title>The genome of Lyophyllum shimeji provides insight into the initial evolution of ectomycorrhizal fungal genome.</title>
        <authorList>
            <person name="Kobayashi Y."/>
            <person name="Shibata T."/>
            <person name="Hirakawa H."/>
            <person name="Shigenobu S."/>
            <person name="Nishiyama T."/>
            <person name="Yamada A."/>
            <person name="Hasebe M."/>
            <person name="Kawaguchi M."/>
        </authorList>
    </citation>
    <scope>NUCLEOTIDE SEQUENCE</scope>
    <source>
        <strain evidence="5">AT787</strain>
    </source>
</reference>
<dbReference type="OrthoDB" id="1741717at2759"/>
<keyword evidence="1 2" id="KW-0539">Nucleus</keyword>
<dbReference type="Proteomes" id="UP001063166">
    <property type="component" value="Unassembled WGS sequence"/>
</dbReference>
<evidence type="ECO:0000256" key="2">
    <source>
        <dbReference type="PROSITE-ProRule" id="PRU00376"/>
    </source>
</evidence>
<evidence type="ECO:0000256" key="1">
    <source>
        <dbReference type="ARBA" id="ARBA00023242"/>
    </source>
</evidence>
<dbReference type="InterPro" id="IPR055129">
    <property type="entry name" value="YEATS_dom"/>
</dbReference>
<dbReference type="GO" id="GO:0005634">
    <property type="term" value="C:nucleus"/>
    <property type="evidence" value="ECO:0007669"/>
    <property type="project" value="UniProtKB-SubCell"/>
</dbReference>